<dbReference type="EMBL" id="BMUW01000008">
    <property type="protein sequence ID" value="GGZ63424.1"/>
    <property type="molecule type" value="Genomic_DNA"/>
</dbReference>
<evidence type="ECO:0000313" key="3">
    <source>
        <dbReference type="Proteomes" id="UP000624183"/>
    </source>
</evidence>
<sequence>MEFAIPHTERFHQPAPPNEDFLPDPGMLLRTDQGDALPEQTPAELRDTRSPW</sequence>
<dbReference type="Proteomes" id="UP000624183">
    <property type="component" value="Unassembled WGS sequence"/>
</dbReference>
<keyword evidence="3" id="KW-1185">Reference proteome</keyword>
<evidence type="ECO:0000256" key="1">
    <source>
        <dbReference type="SAM" id="MobiDB-lite"/>
    </source>
</evidence>
<proteinExistence type="predicted"/>
<organism evidence="2 3">
    <name type="scientific">Streptomyces rubiginosohelvolus</name>
    <dbReference type="NCBI Taxonomy" id="67362"/>
    <lineage>
        <taxon>Bacteria</taxon>
        <taxon>Bacillati</taxon>
        <taxon>Actinomycetota</taxon>
        <taxon>Actinomycetes</taxon>
        <taxon>Kitasatosporales</taxon>
        <taxon>Streptomycetaceae</taxon>
        <taxon>Streptomyces</taxon>
    </lineage>
</organism>
<accession>A0ABQ3C0A8</accession>
<gene>
    <name evidence="2" type="ORF">GCM10010328_42430</name>
</gene>
<name>A0ABQ3C0A8_9ACTN</name>
<reference evidence="3" key="1">
    <citation type="journal article" date="2019" name="Int. J. Syst. Evol. Microbiol.">
        <title>The Global Catalogue of Microorganisms (GCM) 10K type strain sequencing project: providing services to taxonomists for standard genome sequencing and annotation.</title>
        <authorList>
            <consortium name="The Broad Institute Genomics Platform"/>
            <consortium name="The Broad Institute Genome Sequencing Center for Infectious Disease"/>
            <person name="Wu L."/>
            <person name="Ma J."/>
        </authorList>
    </citation>
    <scope>NUCLEOTIDE SEQUENCE [LARGE SCALE GENOMIC DNA]</scope>
    <source>
        <strain evidence="3">JCM 4602</strain>
    </source>
</reference>
<feature type="region of interest" description="Disordered" evidence="1">
    <location>
        <begin position="1"/>
        <end position="52"/>
    </location>
</feature>
<protein>
    <submittedName>
        <fullName evidence="2">Uncharacterized protein</fullName>
    </submittedName>
</protein>
<comment type="caution">
    <text evidence="2">The sequence shown here is derived from an EMBL/GenBank/DDBJ whole genome shotgun (WGS) entry which is preliminary data.</text>
</comment>
<evidence type="ECO:0000313" key="2">
    <source>
        <dbReference type="EMBL" id="GGZ63424.1"/>
    </source>
</evidence>